<sequence>MRQSCVWKVAWLAEVVKLEGPRSWSVGLSERYCLVSSAIGETFTKAILMDQCESNKQPFMRRCPILSTEKHVDFDAVEGTEVYNVTDLSIRSDYHEGGYPTMMDEYRQYNALKKWFNRNCGIALDCPVRHINLKNILKVCFKEYLDWDDDMVVPNVPDSYSDSDAIFIRNPREVHSCGRPQINRSRSSYQNAFRGDVRRWGSRYYMYMKRDKASKVGVAVANGVVEEVEEVVCGVVEEVEAMMQM</sequence>
<evidence type="ECO:0000313" key="1">
    <source>
        <dbReference type="EMBL" id="PHT69816.1"/>
    </source>
</evidence>
<protein>
    <submittedName>
        <fullName evidence="1">Uncharacterized protein</fullName>
    </submittedName>
</protein>
<gene>
    <name evidence="1" type="ORF">T459_24920</name>
</gene>
<reference evidence="1 2" key="1">
    <citation type="journal article" date="2014" name="Nat. Genet.">
        <title>Genome sequence of the hot pepper provides insights into the evolution of pungency in Capsicum species.</title>
        <authorList>
            <person name="Kim S."/>
            <person name="Park M."/>
            <person name="Yeom S.I."/>
            <person name="Kim Y.M."/>
            <person name="Lee J.M."/>
            <person name="Lee H.A."/>
            <person name="Seo E."/>
            <person name="Choi J."/>
            <person name="Cheong K."/>
            <person name="Kim K.T."/>
            <person name="Jung K."/>
            <person name="Lee G.W."/>
            <person name="Oh S.K."/>
            <person name="Bae C."/>
            <person name="Kim S.B."/>
            <person name="Lee H.Y."/>
            <person name="Kim S.Y."/>
            <person name="Kim M.S."/>
            <person name="Kang B.C."/>
            <person name="Jo Y.D."/>
            <person name="Yang H.B."/>
            <person name="Jeong H.J."/>
            <person name="Kang W.H."/>
            <person name="Kwon J.K."/>
            <person name="Shin C."/>
            <person name="Lim J.Y."/>
            <person name="Park J.H."/>
            <person name="Huh J.H."/>
            <person name="Kim J.S."/>
            <person name="Kim B.D."/>
            <person name="Cohen O."/>
            <person name="Paran I."/>
            <person name="Suh M.C."/>
            <person name="Lee S.B."/>
            <person name="Kim Y.K."/>
            <person name="Shin Y."/>
            <person name="Noh S.J."/>
            <person name="Park J."/>
            <person name="Seo Y.S."/>
            <person name="Kwon S.Y."/>
            <person name="Kim H.A."/>
            <person name="Park J.M."/>
            <person name="Kim H.J."/>
            <person name="Choi S.B."/>
            <person name="Bosland P.W."/>
            <person name="Reeves G."/>
            <person name="Jo S.H."/>
            <person name="Lee B.W."/>
            <person name="Cho H.T."/>
            <person name="Choi H.S."/>
            <person name="Lee M.S."/>
            <person name="Yu Y."/>
            <person name="Do Choi Y."/>
            <person name="Park B.S."/>
            <person name="van Deynze A."/>
            <person name="Ashrafi H."/>
            <person name="Hill T."/>
            <person name="Kim W.T."/>
            <person name="Pai H.S."/>
            <person name="Ahn H.K."/>
            <person name="Yeam I."/>
            <person name="Giovannoni J.J."/>
            <person name="Rose J.K."/>
            <person name="Sorensen I."/>
            <person name="Lee S.J."/>
            <person name="Kim R.W."/>
            <person name="Choi I.Y."/>
            <person name="Choi B.S."/>
            <person name="Lim J.S."/>
            <person name="Lee Y.H."/>
            <person name="Choi D."/>
        </authorList>
    </citation>
    <scope>NUCLEOTIDE SEQUENCE [LARGE SCALE GENOMIC DNA]</scope>
    <source>
        <strain evidence="2">cv. CM334</strain>
    </source>
</reference>
<keyword evidence="2" id="KW-1185">Reference proteome</keyword>
<dbReference type="AlphaFoldDB" id="A0A2G2YJ89"/>
<organism evidence="1 2">
    <name type="scientific">Capsicum annuum</name>
    <name type="common">Capsicum pepper</name>
    <dbReference type="NCBI Taxonomy" id="4072"/>
    <lineage>
        <taxon>Eukaryota</taxon>
        <taxon>Viridiplantae</taxon>
        <taxon>Streptophyta</taxon>
        <taxon>Embryophyta</taxon>
        <taxon>Tracheophyta</taxon>
        <taxon>Spermatophyta</taxon>
        <taxon>Magnoliopsida</taxon>
        <taxon>eudicotyledons</taxon>
        <taxon>Gunneridae</taxon>
        <taxon>Pentapetalae</taxon>
        <taxon>asterids</taxon>
        <taxon>lamiids</taxon>
        <taxon>Solanales</taxon>
        <taxon>Solanaceae</taxon>
        <taxon>Solanoideae</taxon>
        <taxon>Capsiceae</taxon>
        <taxon>Capsicum</taxon>
    </lineage>
</organism>
<proteinExistence type="predicted"/>
<dbReference type="EMBL" id="AYRZ02000010">
    <property type="protein sequence ID" value="PHT69816.1"/>
    <property type="molecule type" value="Genomic_DNA"/>
</dbReference>
<comment type="caution">
    <text evidence="1">The sequence shown here is derived from an EMBL/GenBank/DDBJ whole genome shotgun (WGS) entry which is preliminary data.</text>
</comment>
<reference evidence="1 2" key="2">
    <citation type="journal article" date="2017" name="Genome Biol.">
        <title>New reference genome sequences of hot pepper reveal the massive evolution of plant disease-resistance genes by retroduplication.</title>
        <authorList>
            <person name="Kim S."/>
            <person name="Park J."/>
            <person name="Yeom S.I."/>
            <person name="Kim Y.M."/>
            <person name="Seo E."/>
            <person name="Kim K.T."/>
            <person name="Kim M.S."/>
            <person name="Lee J.M."/>
            <person name="Cheong K."/>
            <person name="Shin H.S."/>
            <person name="Kim S.B."/>
            <person name="Han K."/>
            <person name="Lee J."/>
            <person name="Park M."/>
            <person name="Lee H.A."/>
            <person name="Lee H.Y."/>
            <person name="Lee Y."/>
            <person name="Oh S."/>
            <person name="Lee J.H."/>
            <person name="Choi E."/>
            <person name="Choi E."/>
            <person name="Lee S.E."/>
            <person name="Jeon J."/>
            <person name="Kim H."/>
            <person name="Choi G."/>
            <person name="Song H."/>
            <person name="Lee J."/>
            <person name="Lee S.C."/>
            <person name="Kwon J.K."/>
            <person name="Lee H.Y."/>
            <person name="Koo N."/>
            <person name="Hong Y."/>
            <person name="Kim R.W."/>
            <person name="Kang W.H."/>
            <person name="Huh J.H."/>
            <person name="Kang B.C."/>
            <person name="Yang T.J."/>
            <person name="Lee Y.H."/>
            <person name="Bennetzen J.L."/>
            <person name="Choi D."/>
        </authorList>
    </citation>
    <scope>NUCLEOTIDE SEQUENCE [LARGE SCALE GENOMIC DNA]</scope>
    <source>
        <strain evidence="2">cv. CM334</strain>
    </source>
</reference>
<name>A0A2G2YJ89_CAPAN</name>
<dbReference type="Proteomes" id="UP000222542">
    <property type="component" value="Unassembled WGS sequence"/>
</dbReference>
<dbReference type="Gramene" id="PHT69816">
    <property type="protein sequence ID" value="PHT69816"/>
    <property type="gene ID" value="T459_24920"/>
</dbReference>
<evidence type="ECO:0000313" key="2">
    <source>
        <dbReference type="Proteomes" id="UP000222542"/>
    </source>
</evidence>
<accession>A0A2G2YJ89</accession>